<dbReference type="EMBL" id="RJVG01000004">
    <property type="protein sequence ID" value="ROR28423.1"/>
    <property type="molecule type" value="Genomic_DNA"/>
</dbReference>
<sequence length="392" mass="45718">MYKYDFNTIVERKNTNSIKYDFNTERKMPLDVLPLWVADMDFETAPEIKEAILKRASHGIYGYTRPKPDFNNTIVNWMKKRHGLESRPEWYFYTPGVVFGMSMAIRALTKEGEGVLIQRPVYYPFSNIITDNDRVLINNPLVYHKETLNYEMDLIDFEEKIINNNVKLFILCNPHNPVGRVWTREELEGVGDICLKHGVKIVSDEIHEDFIYEGHTHIPFIKIKQEYEDITIMCTSPSKTFNLAGLQISNLIVPSREIRMAIKKEIMKTGYDEPGTLGMVACQAAYTWGEEWLEELKQYLTDNLNFVRQFLQEKLPKIKLVEPEGTYVIWLDFSGYGLSDEEINQKMIHEAKLWLDKGTMFGEEGEFFQRINIAAPRKTIEQALLALERAFV</sequence>
<evidence type="ECO:0000313" key="7">
    <source>
        <dbReference type="EMBL" id="ROR28423.1"/>
    </source>
</evidence>
<reference evidence="7 8" key="1">
    <citation type="submission" date="2018-11" db="EMBL/GenBank/DDBJ databases">
        <title>Genomic Encyclopedia of Type Strains, Phase IV (KMG-IV): sequencing the most valuable type-strain genomes for metagenomic binning, comparative biology and taxonomic classification.</title>
        <authorList>
            <person name="Goeker M."/>
        </authorList>
    </citation>
    <scope>NUCLEOTIDE SEQUENCE [LARGE SCALE GENOMIC DNA]</scope>
    <source>
        <strain evidence="7 8">DSM 26537</strain>
    </source>
</reference>
<evidence type="ECO:0000256" key="3">
    <source>
        <dbReference type="ARBA" id="ARBA00022898"/>
    </source>
</evidence>
<dbReference type="PANTHER" id="PTHR43525:SF1">
    <property type="entry name" value="PROTEIN MALY"/>
    <property type="match status" value="1"/>
</dbReference>
<dbReference type="InterPro" id="IPR027619">
    <property type="entry name" value="C-S_lyase_PatB-like"/>
</dbReference>
<evidence type="ECO:0000313" key="8">
    <source>
        <dbReference type="Proteomes" id="UP000273083"/>
    </source>
</evidence>
<dbReference type="Gene3D" id="3.40.640.10">
    <property type="entry name" value="Type I PLP-dependent aspartate aminotransferase-like (Major domain)"/>
    <property type="match status" value="1"/>
</dbReference>
<dbReference type="InterPro" id="IPR015424">
    <property type="entry name" value="PyrdxlP-dep_Trfase"/>
</dbReference>
<dbReference type="Pfam" id="PF00155">
    <property type="entry name" value="Aminotran_1_2"/>
    <property type="match status" value="1"/>
</dbReference>
<comment type="cofactor">
    <cofactor evidence="1">
        <name>pyridoxal 5'-phosphate</name>
        <dbReference type="ChEBI" id="CHEBI:597326"/>
    </cofactor>
</comment>
<comment type="similarity">
    <text evidence="5">Belongs to the class-II pyridoxal-phosphate-dependent aminotransferase family. MalY/PatB cystathionine beta-lyase subfamily.</text>
</comment>
<dbReference type="EC" id="4.4.1.13" evidence="2"/>
<proteinExistence type="inferred from homology"/>
<dbReference type="GO" id="GO:0047804">
    <property type="term" value="F:cysteine-S-conjugate beta-lyase activity"/>
    <property type="evidence" value="ECO:0007669"/>
    <property type="project" value="UniProtKB-EC"/>
</dbReference>
<feature type="domain" description="Aminotransferase class I/classII large" evidence="6">
    <location>
        <begin position="32"/>
        <end position="385"/>
    </location>
</feature>
<comment type="caution">
    <text evidence="7">The sequence shown here is derived from an EMBL/GenBank/DDBJ whole genome shotgun (WGS) entry which is preliminary data.</text>
</comment>
<dbReference type="InterPro" id="IPR004839">
    <property type="entry name" value="Aminotransferase_I/II_large"/>
</dbReference>
<gene>
    <name evidence="7" type="ORF">EDD66_1043</name>
</gene>
<dbReference type="NCBIfam" id="TIGR04350">
    <property type="entry name" value="C_S_lyase_PatB"/>
    <property type="match status" value="1"/>
</dbReference>
<keyword evidence="4 7" id="KW-0456">Lyase</keyword>
<dbReference type="AlphaFoldDB" id="A0A3N1XP28"/>
<evidence type="ECO:0000256" key="1">
    <source>
        <dbReference type="ARBA" id="ARBA00001933"/>
    </source>
</evidence>
<protein>
    <recommendedName>
        <fullName evidence="2">cysteine-S-conjugate beta-lyase</fullName>
        <ecNumber evidence="2">4.4.1.13</ecNumber>
    </recommendedName>
</protein>
<dbReference type="SUPFAM" id="SSF53383">
    <property type="entry name" value="PLP-dependent transferases"/>
    <property type="match status" value="1"/>
</dbReference>
<dbReference type="OrthoDB" id="9802872at2"/>
<dbReference type="RefSeq" id="WP_123608935.1">
    <property type="nucleotide sequence ID" value="NZ_RJVG01000004.1"/>
</dbReference>
<dbReference type="GO" id="GO:0030170">
    <property type="term" value="F:pyridoxal phosphate binding"/>
    <property type="evidence" value="ECO:0007669"/>
    <property type="project" value="InterPro"/>
</dbReference>
<name>A0A3N1XP28_9FIRM</name>
<evidence type="ECO:0000259" key="6">
    <source>
        <dbReference type="Pfam" id="PF00155"/>
    </source>
</evidence>
<dbReference type="Proteomes" id="UP000273083">
    <property type="component" value="Unassembled WGS sequence"/>
</dbReference>
<dbReference type="InterPro" id="IPR015421">
    <property type="entry name" value="PyrdxlP-dep_Trfase_major"/>
</dbReference>
<keyword evidence="3" id="KW-0663">Pyridoxal phosphate</keyword>
<evidence type="ECO:0000256" key="4">
    <source>
        <dbReference type="ARBA" id="ARBA00023239"/>
    </source>
</evidence>
<keyword evidence="8" id="KW-1185">Reference proteome</keyword>
<dbReference type="CDD" id="cd00609">
    <property type="entry name" value="AAT_like"/>
    <property type="match status" value="1"/>
</dbReference>
<dbReference type="Gene3D" id="3.90.1150.10">
    <property type="entry name" value="Aspartate Aminotransferase, domain 1"/>
    <property type="match status" value="1"/>
</dbReference>
<evidence type="ECO:0000256" key="2">
    <source>
        <dbReference type="ARBA" id="ARBA00012224"/>
    </source>
</evidence>
<dbReference type="PANTHER" id="PTHR43525">
    <property type="entry name" value="PROTEIN MALY"/>
    <property type="match status" value="1"/>
</dbReference>
<accession>A0A3N1XP28</accession>
<organism evidence="7 8">
    <name type="scientific">Mobilisporobacter senegalensis</name>
    <dbReference type="NCBI Taxonomy" id="1329262"/>
    <lineage>
        <taxon>Bacteria</taxon>
        <taxon>Bacillati</taxon>
        <taxon>Bacillota</taxon>
        <taxon>Clostridia</taxon>
        <taxon>Lachnospirales</taxon>
        <taxon>Lachnospiraceae</taxon>
        <taxon>Mobilisporobacter</taxon>
    </lineage>
</organism>
<dbReference type="InterPro" id="IPR015422">
    <property type="entry name" value="PyrdxlP-dep_Trfase_small"/>
</dbReference>
<evidence type="ECO:0000256" key="5">
    <source>
        <dbReference type="ARBA" id="ARBA00037974"/>
    </source>
</evidence>
<dbReference type="InterPro" id="IPR051798">
    <property type="entry name" value="Class-II_PLP-Dep_Aminotrans"/>
</dbReference>